<evidence type="ECO:0000313" key="2">
    <source>
        <dbReference type="Proteomes" id="UP000325315"/>
    </source>
</evidence>
<dbReference type="AlphaFoldDB" id="A0A5B6W873"/>
<sequence length="132" mass="15142">MILVKLPIKTFLNTTLALRLLKYALAILIDSRFLEYKPTKISMFIACLLYLTSTRPNISFLAQQLSKFIDKPTIIHIQVAYRILHYLKGCLIQGDQSLTAKNQSIVSHSSLEAEYCALTSTTHEIKWLHYIL</sequence>
<dbReference type="EMBL" id="SMMG02000004">
    <property type="protein sequence ID" value="KAA3477493.1"/>
    <property type="molecule type" value="Genomic_DNA"/>
</dbReference>
<dbReference type="Proteomes" id="UP000325315">
    <property type="component" value="Unassembled WGS sequence"/>
</dbReference>
<dbReference type="PANTHER" id="PTHR11439:SF498">
    <property type="entry name" value="DNAK FAMILY PROTEIN"/>
    <property type="match status" value="1"/>
</dbReference>
<protein>
    <submittedName>
        <fullName evidence="1">Retrovirus-related Pol polyprotein from transposon TNT 1-94</fullName>
    </submittedName>
</protein>
<comment type="caution">
    <text evidence="1">The sequence shown here is derived from an EMBL/GenBank/DDBJ whole genome shotgun (WGS) entry which is preliminary data.</text>
</comment>
<keyword evidence="2" id="KW-1185">Reference proteome</keyword>
<accession>A0A5B6W873</accession>
<evidence type="ECO:0000313" key="1">
    <source>
        <dbReference type="EMBL" id="KAA3477493.1"/>
    </source>
</evidence>
<organism evidence="1 2">
    <name type="scientific">Gossypium australe</name>
    <dbReference type="NCBI Taxonomy" id="47621"/>
    <lineage>
        <taxon>Eukaryota</taxon>
        <taxon>Viridiplantae</taxon>
        <taxon>Streptophyta</taxon>
        <taxon>Embryophyta</taxon>
        <taxon>Tracheophyta</taxon>
        <taxon>Spermatophyta</taxon>
        <taxon>Magnoliopsida</taxon>
        <taxon>eudicotyledons</taxon>
        <taxon>Gunneridae</taxon>
        <taxon>Pentapetalae</taxon>
        <taxon>rosids</taxon>
        <taxon>malvids</taxon>
        <taxon>Malvales</taxon>
        <taxon>Malvaceae</taxon>
        <taxon>Malvoideae</taxon>
        <taxon>Gossypium</taxon>
    </lineage>
</organism>
<reference evidence="2" key="1">
    <citation type="journal article" date="2019" name="Plant Biotechnol. J.">
        <title>Genome sequencing of the Australian wild diploid species Gossypium australe highlights disease resistance and delayed gland morphogenesis.</title>
        <authorList>
            <person name="Cai Y."/>
            <person name="Cai X."/>
            <person name="Wang Q."/>
            <person name="Wang P."/>
            <person name="Zhang Y."/>
            <person name="Cai C."/>
            <person name="Xu Y."/>
            <person name="Wang K."/>
            <person name="Zhou Z."/>
            <person name="Wang C."/>
            <person name="Geng S."/>
            <person name="Li B."/>
            <person name="Dong Q."/>
            <person name="Hou Y."/>
            <person name="Wang H."/>
            <person name="Ai P."/>
            <person name="Liu Z."/>
            <person name="Yi F."/>
            <person name="Sun M."/>
            <person name="An G."/>
            <person name="Cheng J."/>
            <person name="Zhang Y."/>
            <person name="Shi Q."/>
            <person name="Xie Y."/>
            <person name="Shi X."/>
            <person name="Chang Y."/>
            <person name="Huang F."/>
            <person name="Chen Y."/>
            <person name="Hong S."/>
            <person name="Mi L."/>
            <person name="Sun Q."/>
            <person name="Zhang L."/>
            <person name="Zhou B."/>
            <person name="Peng R."/>
            <person name="Zhang X."/>
            <person name="Liu F."/>
        </authorList>
    </citation>
    <scope>NUCLEOTIDE SEQUENCE [LARGE SCALE GENOMIC DNA]</scope>
    <source>
        <strain evidence="2">cv. PA1801</strain>
    </source>
</reference>
<gene>
    <name evidence="1" type="ORF">EPI10_011377</name>
</gene>
<dbReference type="PANTHER" id="PTHR11439">
    <property type="entry name" value="GAG-POL-RELATED RETROTRANSPOSON"/>
    <property type="match status" value="1"/>
</dbReference>
<name>A0A5B6W873_9ROSI</name>
<proteinExistence type="predicted"/>